<organism evidence="2 3">
    <name type="scientific">Clunio marinus</name>
    <dbReference type="NCBI Taxonomy" id="568069"/>
    <lineage>
        <taxon>Eukaryota</taxon>
        <taxon>Metazoa</taxon>
        <taxon>Ecdysozoa</taxon>
        <taxon>Arthropoda</taxon>
        <taxon>Hexapoda</taxon>
        <taxon>Insecta</taxon>
        <taxon>Pterygota</taxon>
        <taxon>Neoptera</taxon>
        <taxon>Endopterygota</taxon>
        <taxon>Diptera</taxon>
        <taxon>Nematocera</taxon>
        <taxon>Chironomoidea</taxon>
        <taxon>Chironomidae</taxon>
        <taxon>Clunio</taxon>
    </lineage>
</organism>
<sequence>MTKPYKAFWVVAVVVVSIWSKQILFEVFISCLMRRNSQNSFRLLFMLQANPERFVLFNKHVRLCFCKANTLDQGLTSYGLSQIST</sequence>
<protein>
    <submittedName>
        <fullName evidence="2">CLUMA_CG005879, isoform A</fullName>
    </submittedName>
</protein>
<reference evidence="2 3" key="1">
    <citation type="submission" date="2015-04" db="EMBL/GenBank/DDBJ databases">
        <authorList>
            <person name="Syromyatnikov M.Y."/>
            <person name="Popov V.N."/>
        </authorList>
    </citation>
    <scope>NUCLEOTIDE SEQUENCE [LARGE SCALE GENOMIC DNA]</scope>
</reference>
<feature type="transmembrane region" description="Helical" evidence="1">
    <location>
        <begin position="6"/>
        <end position="32"/>
    </location>
</feature>
<name>A0A1J1HWB8_9DIPT</name>
<keyword evidence="1" id="KW-0812">Transmembrane</keyword>
<keyword evidence="1" id="KW-1133">Transmembrane helix</keyword>
<proteinExistence type="predicted"/>
<evidence type="ECO:0000313" key="3">
    <source>
        <dbReference type="Proteomes" id="UP000183832"/>
    </source>
</evidence>
<evidence type="ECO:0000256" key="1">
    <source>
        <dbReference type="SAM" id="Phobius"/>
    </source>
</evidence>
<dbReference type="EMBL" id="CVRI01000025">
    <property type="protein sequence ID" value="CRK92317.1"/>
    <property type="molecule type" value="Genomic_DNA"/>
</dbReference>
<dbReference type="Proteomes" id="UP000183832">
    <property type="component" value="Unassembled WGS sequence"/>
</dbReference>
<accession>A0A1J1HWB8</accession>
<dbReference type="AlphaFoldDB" id="A0A1J1HWB8"/>
<gene>
    <name evidence="2" type="ORF">CLUMA_CG005879</name>
</gene>
<evidence type="ECO:0000313" key="2">
    <source>
        <dbReference type="EMBL" id="CRK92317.1"/>
    </source>
</evidence>
<keyword evidence="1" id="KW-0472">Membrane</keyword>
<keyword evidence="3" id="KW-1185">Reference proteome</keyword>